<evidence type="ECO:0000313" key="1">
    <source>
        <dbReference type="EMBL" id="CAB4640710.1"/>
    </source>
</evidence>
<dbReference type="EMBL" id="CAEZVW010000018">
    <property type="protein sequence ID" value="CAB4640710.1"/>
    <property type="molecule type" value="Genomic_DNA"/>
</dbReference>
<reference evidence="1" key="1">
    <citation type="submission" date="2020-05" db="EMBL/GenBank/DDBJ databases">
        <authorList>
            <person name="Chiriac C."/>
            <person name="Salcher M."/>
            <person name="Ghai R."/>
            <person name="Kavagutti S V."/>
        </authorList>
    </citation>
    <scope>NUCLEOTIDE SEQUENCE</scope>
</reference>
<sequence length="385" mass="43027">MRFKDSVARGLLISLALALIPVAAVSAQRITPGSTCKVLNQKVVYQNKTYTCTKSGKKSVWNKGVVAKKPTPTPTPIPTPIIFTWDNIASNYGEISRNVYNISQIHIENNYQPKFNLNVLVGPNTKPSVINPTAAFSLGSNLLRNFKQPEEINAIYYNYVDKEWAKNALQVKDGSSRWSYQFDNACQNENRCQGASAGTTQNWQGFGQFALSNNVSWSDRNQDAENDIHEFVHMVQSYQLRPILDDWSRRTPTWFFEGHATVLGKLGGSKTLESYKLNQVSVFKRLRADDTLKDYSSASILRFYEALSPGKSNPSLQQYVYTLGYSTVEALVAIGGIDSPMNLIVQNIGGTSFTQAFKNVYGVEWDAAAPILAEIVSKQYTPFWP</sequence>
<gene>
    <name evidence="1" type="ORF">UFOPK2157_00615</name>
</gene>
<protein>
    <submittedName>
        <fullName evidence="1">Unannotated protein</fullName>
    </submittedName>
</protein>
<accession>A0A6J6JTD2</accession>
<organism evidence="1">
    <name type="scientific">freshwater metagenome</name>
    <dbReference type="NCBI Taxonomy" id="449393"/>
    <lineage>
        <taxon>unclassified sequences</taxon>
        <taxon>metagenomes</taxon>
        <taxon>ecological metagenomes</taxon>
    </lineage>
</organism>
<proteinExistence type="predicted"/>
<name>A0A6J6JTD2_9ZZZZ</name>
<dbReference type="AlphaFoldDB" id="A0A6J6JTD2"/>